<dbReference type="EMBL" id="CP014504">
    <property type="protein sequence ID" value="AMP97579.1"/>
    <property type="molecule type" value="Genomic_DNA"/>
</dbReference>
<feature type="domain" description="ATPase AAA-type core" evidence="1">
    <location>
        <begin position="275"/>
        <end position="318"/>
    </location>
</feature>
<dbReference type="InterPro" id="IPR003959">
    <property type="entry name" value="ATPase_AAA_core"/>
</dbReference>
<gene>
    <name evidence="2" type="ORF">AY601_0629</name>
</gene>
<sequence>MSKIKIQNFGPIKEGFNQNNGWMEIKKVTVLIGSQGSGKSTVAKLISTISWIEKALMRGEISEKTAEEKGWFRNQCAYQNIKSYFHRNTSIYYKGDGIDFSYVGGLVNIEYRIQNNYYLPKIMYVPAERNFISAVRNVRDLKGLPSTLYTFADEFFDGLKASKESLILPINDTSLIYDPISEIPMLVGKGFKLELSEAASGFQSLVPIYIVTKYLSTLINNRADKHKSQLSLRISENLRRDAESIIKNPNISEELKKIYLENMTSRYYYSALLNIVEEPEQNLYPSSQRKVLNMLLEFNNLQKDNVLVMTTHSPYIINYLTLATKAGELLASMKNMTSSDRADLNKIVPAMAAISGNELAIYELDEDKGAINLLETFDGLPSDDNWLNEELGTANDLFSDLIAFEQKISR</sequence>
<dbReference type="InterPro" id="IPR027417">
    <property type="entry name" value="P-loop_NTPase"/>
</dbReference>
<dbReference type="Pfam" id="PF13304">
    <property type="entry name" value="AAA_21"/>
    <property type="match status" value="1"/>
</dbReference>
<dbReference type="InterPro" id="IPR051396">
    <property type="entry name" value="Bact_Antivir_Def_Nuclease"/>
</dbReference>
<dbReference type="Gene3D" id="3.40.50.300">
    <property type="entry name" value="P-loop containing nucleotide triphosphate hydrolases"/>
    <property type="match status" value="1"/>
</dbReference>
<keyword evidence="3" id="KW-1185">Reference proteome</keyword>
<dbReference type="AlphaFoldDB" id="A0A127V8M6"/>
<dbReference type="OrthoDB" id="1098190at2"/>
<name>A0A127V8M6_9SPHI</name>
<evidence type="ECO:0000313" key="3">
    <source>
        <dbReference type="Proteomes" id="UP000071561"/>
    </source>
</evidence>
<dbReference type="PANTHER" id="PTHR43581:SF4">
    <property type="entry name" value="ATP_GTP PHOSPHATASE"/>
    <property type="match status" value="1"/>
</dbReference>
<reference evidence="2 3" key="1">
    <citation type="submission" date="2016-03" db="EMBL/GenBank/DDBJ databases">
        <title>Complete genome sequence of Pedobacter cryoconitis PAMC 27485.</title>
        <authorList>
            <person name="Lee J."/>
            <person name="Kim O.-S."/>
        </authorList>
    </citation>
    <scope>NUCLEOTIDE SEQUENCE [LARGE SCALE GENOMIC DNA]</scope>
    <source>
        <strain evidence="2 3">PAMC 27485</strain>
    </source>
</reference>
<dbReference type="SUPFAM" id="SSF52540">
    <property type="entry name" value="P-loop containing nucleoside triphosphate hydrolases"/>
    <property type="match status" value="1"/>
</dbReference>
<evidence type="ECO:0000259" key="1">
    <source>
        <dbReference type="Pfam" id="PF13304"/>
    </source>
</evidence>
<dbReference type="RefSeq" id="WP_068396298.1">
    <property type="nucleotide sequence ID" value="NZ_CP014504.1"/>
</dbReference>
<dbReference type="KEGG" id="pcm:AY601_0629"/>
<protein>
    <recommendedName>
        <fullName evidence="1">ATPase AAA-type core domain-containing protein</fullName>
    </recommendedName>
</protein>
<accession>A0A127V8M6</accession>
<proteinExistence type="predicted"/>
<dbReference type="PATRIC" id="fig|188932.3.peg.647"/>
<dbReference type="Proteomes" id="UP000071561">
    <property type="component" value="Chromosome"/>
</dbReference>
<organism evidence="2 3">
    <name type="scientific">Pedobacter cryoconitis</name>
    <dbReference type="NCBI Taxonomy" id="188932"/>
    <lineage>
        <taxon>Bacteria</taxon>
        <taxon>Pseudomonadati</taxon>
        <taxon>Bacteroidota</taxon>
        <taxon>Sphingobacteriia</taxon>
        <taxon>Sphingobacteriales</taxon>
        <taxon>Sphingobacteriaceae</taxon>
        <taxon>Pedobacter</taxon>
    </lineage>
</organism>
<dbReference type="PANTHER" id="PTHR43581">
    <property type="entry name" value="ATP/GTP PHOSPHATASE"/>
    <property type="match status" value="1"/>
</dbReference>
<evidence type="ECO:0000313" key="2">
    <source>
        <dbReference type="EMBL" id="AMP97579.1"/>
    </source>
</evidence>